<keyword evidence="1 6" id="KW-0698">rRNA processing</keyword>
<evidence type="ECO:0000256" key="6">
    <source>
        <dbReference type="HAMAP-Rule" id="MF_00658"/>
    </source>
</evidence>
<dbReference type="InterPro" id="IPR003742">
    <property type="entry name" value="RlmH-like"/>
</dbReference>
<comment type="subcellular location">
    <subcellularLocation>
        <location evidence="6">Cytoplasm</location>
    </subcellularLocation>
</comment>
<comment type="catalytic activity">
    <reaction evidence="6">
        <text>pseudouridine(1915) in 23S rRNA + S-adenosyl-L-methionine = N(3)-methylpseudouridine(1915) in 23S rRNA + S-adenosyl-L-homocysteine + H(+)</text>
        <dbReference type="Rhea" id="RHEA:42752"/>
        <dbReference type="Rhea" id="RHEA-COMP:10221"/>
        <dbReference type="Rhea" id="RHEA-COMP:10222"/>
        <dbReference type="ChEBI" id="CHEBI:15378"/>
        <dbReference type="ChEBI" id="CHEBI:57856"/>
        <dbReference type="ChEBI" id="CHEBI:59789"/>
        <dbReference type="ChEBI" id="CHEBI:65314"/>
        <dbReference type="ChEBI" id="CHEBI:74486"/>
        <dbReference type="EC" id="2.1.1.177"/>
    </reaction>
</comment>
<dbReference type="GO" id="GO:0005737">
    <property type="term" value="C:cytoplasm"/>
    <property type="evidence" value="ECO:0007669"/>
    <property type="project" value="UniProtKB-SubCell"/>
</dbReference>
<dbReference type="InterPro" id="IPR029028">
    <property type="entry name" value="Alpha/beta_knot_MTases"/>
</dbReference>
<organism evidence="7 8">
    <name type="scientific">Paenibacillus terrae</name>
    <dbReference type="NCBI Taxonomy" id="159743"/>
    <lineage>
        <taxon>Bacteria</taxon>
        <taxon>Bacillati</taxon>
        <taxon>Bacillota</taxon>
        <taxon>Bacilli</taxon>
        <taxon>Bacillales</taxon>
        <taxon>Paenibacillaceae</taxon>
        <taxon>Paenibacillus</taxon>
    </lineage>
</organism>
<evidence type="ECO:0000256" key="1">
    <source>
        <dbReference type="ARBA" id="ARBA00022552"/>
    </source>
</evidence>
<keyword evidence="6" id="KW-0963">Cytoplasm</keyword>
<dbReference type="CDD" id="cd18081">
    <property type="entry name" value="RlmH-like"/>
    <property type="match status" value="1"/>
</dbReference>
<sequence length="133" mass="15459">MRFKVFAVGDKLEKFYLEAIKEYEKRLSRYCDIKLIHIKKEEQLLRKINENSFVIVVTTTENPISSEELANKVDNWASTGTSNVAVIIGARSTSYSESLTFSQMEMDLGLETAILFEQVYRAYRIINNHPYHK</sequence>
<keyword evidence="3 6" id="KW-0808">Transferase</keyword>
<evidence type="ECO:0000256" key="2">
    <source>
        <dbReference type="ARBA" id="ARBA00022603"/>
    </source>
</evidence>
<comment type="caution">
    <text evidence="6">Lacks conserved residue(s) required for the propagation of feature annotation.</text>
</comment>
<evidence type="ECO:0000256" key="4">
    <source>
        <dbReference type="ARBA" id="ARBA00022691"/>
    </source>
</evidence>
<dbReference type="EMBL" id="PNXQ01000005">
    <property type="protein sequence ID" value="TKH46004.1"/>
    <property type="molecule type" value="Genomic_DNA"/>
</dbReference>
<comment type="subunit">
    <text evidence="6">Homodimer.</text>
</comment>
<proteinExistence type="inferred from homology"/>
<reference evidence="7 8" key="1">
    <citation type="submission" date="2018-01" db="EMBL/GenBank/DDBJ databases">
        <title>Bacillales members from the olive rhizosphere are effective biological control agents against Verticillium dahliae.</title>
        <authorList>
            <person name="Gomez-Lama C."/>
            <person name="Legarda G."/>
            <person name="Ruano-Rosa D."/>
            <person name="Pizarro-Tobias P."/>
            <person name="Valverde-Corredor A."/>
            <person name="Niqui J.L."/>
            <person name="Trivino J.C."/>
            <person name="Roca A."/>
            <person name="Mercado-Blanco J."/>
        </authorList>
    </citation>
    <scope>NUCLEOTIDE SEQUENCE [LARGE SCALE GENOMIC DNA]</scope>
    <source>
        <strain evidence="7 8">PIC167</strain>
    </source>
</reference>
<dbReference type="InterPro" id="IPR029026">
    <property type="entry name" value="tRNA_m1G_MTases_N"/>
</dbReference>
<feature type="binding site" evidence="6">
    <location>
        <begin position="101"/>
        <end position="106"/>
    </location>
    <ligand>
        <name>S-adenosyl-L-methionine</name>
        <dbReference type="ChEBI" id="CHEBI:59789"/>
    </ligand>
</feature>
<dbReference type="Gene3D" id="3.40.1280.10">
    <property type="match status" value="1"/>
</dbReference>
<dbReference type="GO" id="GO:0070038">
    <property type="term" value="F:rRNA (pseudouridine-N3-)-methyltransferase activity"/>
    <property type="evidence" value="ECO:0007669"/>
    <property type="project" value="UniProtKB-UniRule"/>
</dbReference>
<dbReference type="SUPFAM" id="SSF75217">
    <property type="entry name" value="alpha/beta knot"/>
    <property type="match status" value="1"/>
</dbReference>
<comment type="caution">
    <text evidence="7">The sequence shown here is derived from an EMBL/GenBank/DDBJ whole genome shotgun (WGS) entry which is preliminary data.</text>
</comment>
<evidence type="ECO:0000313" key="7">
    <source>
        <dbReference type="EMBL" id="TKH46004.1"/>
    </source>
</evidence>
<dbReference type="EC" id="2.1.1.177" evidence="6"/>
<dbReference type="PANTHER" id="PTHR33603:SF1">
    <property type="entry name" value="RIBOSOMAL RNA LARGE SUBUNIT METHYLTRANSFERASE H"/>
    <property type="match status" value="1"/>
</dbReference>
<accession>A0A4U2Q7E2</accession>
<keyword evidence="2 6" id="KW-0489">Methyltransferase</keyword>
<evidence type="ECO:0000256" key="3">
    <source>
        <dbReference type="ARBA" id="ARBA00022679"/>
    </source>
</evidence>
<name>A0A4U2Q7E2_9BACL</name>
<dbReference type="Proteomes" id="UP000308114">
    <property type="component" value="Unassembled WGS sequence"/>
</dbReference>
<dbReference type="Pfam" id="PF02590">
    <property type="entry name" value="SPOUT_MTase"/>
    <property type="match status" value="1"/>
</dbReference>
<protein>
    <recommendedName>
        <fullName evidence="6">Ribosomal RNA large subunit methyltransferase H</fullName>
        <ecNumber evidence="6">2.1.1.177</ecNumber>
    </recommendedName>
    <alternativeName>
        <fullName evidence="6">23S rRNA (pseudouridine1915-N3)-methyltransferase</fullName>
    </alternativeName>
    <alternativeName>
        <fullName evidence="6">23S rRNA m3Psi1915 methyltransferase</fullName>
    </alternativeName>
    <alternativeName>
        <fullName evidence="6">rRNA (pseudouridine-N3-)-methyltransferase RlmH</fullName>
    </alternativeName>
</protein>
<dbReference type="HAMAP" id="MF_00658">
    <property type="entry name" value="23SrRNA_methyltr_H"/>
    <property type="match status" value="1"/>
</dbReference>
<evidence type="ECO:0000313" key="8">
    <source>
        <dbReference type="Proteomes" id="UP000308114"/>
    </source>
</evidence>
<keyword evidence="4 6" id="KW-0949">S-adenosyl-L-methionine</keyword>
<feature type="binding site" evidence="6">
    <location>
        <position position="89"/>
    </location>
    <ligand>
        <name>S-adenosyl-L-methionine</name>
        <dbReference type="ChEBI" id="CHEBI:59789"/>
    </ligand>
</feature>
<evidence type="ECO:0000256" key="5">
    <source>
        <dbReference type="ARBA" id="ARBA00038303"/>
    </source>
</evidence>
<dbReference type="AlphaFoldDB" id="A0A4U2Q7E2"/>
<dbReference type="PANTHER" id="PTHR33603">
    <property type="entry name" value="METHYLTRANSFERASE"/>
    <property type="match status" value="1"/>
</dbReference>
<comment type="function">
    <text evidence="6">Specifically methylates the pseudouridine at position 1915 (m3Psi1915) in 23S rRNA.</text>
</comment>
<comment type="similarity">
    <text evidence="5 6">Belongs to the RNA methyltransferase RlmH family.</text>
</comment>
<gene>
    <name evidence="6" type="primary">rlmH</name>
    <name evidence="7" type="ORF">C1I60_06125</name>
</gene>
<dbReference type="RefSeq" id="WP_137060925.1">
    <property type="nucleotide sequence ID" value="NZ_PNXQ01000005.1"/>
</dbReference>